<evidence type="ECO:0000256" key="8">
    <source>
        <dbReference type="PROSITE-ProRule" id="PRU00433"/>
    </source>
</evidence>
<comment type="caution">
    <text evidence="13">The sequence shown here is derived from an EMBL/GenBank/DDBJ whole genome shotgun (WGS) entry which is preliminary data.</text>
</comment>
<evidence type="ECO:0000256" key="2">
    <source>
        <dbReference type="ARBA" id="ARBA00006488"/>
    </source>
</evidence>
<feature type="domain" description="Cytochrome c" evidence="12">
    <location>
        <begin position="51"/>
        <end position="152"/>
    </location>
</feature>
<dbReference type="Gene3D" id="1.10.760.10">
    <property type="entry name" value="Cytochrome c-like domain"/>
    <property type="match status" value="1"/>
</dbReference>
<dbReference type="EMBL" id="CAUYUJ010019777">
    <property type="protein sequence ID" value="CAK0893632.1"/>
    <property type="molecule type" value="Genomic_DNA"/>
</dbReference>
<keyword evidence="6 10" id="KW-0249">Electron transport</keyword>
<evidence type="ECO:0000256" key="5">
    <source>
        <dbReference type="ARBA" id="ARBA00022723"/>
    </source>
</evidence>
<dbReference type="SUPFAM" id="SSF46626">
    <property type="entry name" value="Cytochrome c"/>
    <property type="match status" value="1"/>
</dbReference>
<keyword evidence="5 8" id="KW-0479">Metal-binding</keyword>
<evidence type="ECO:0000259" key="12">
    <source>
        <dbReference type="PROSITE" id="PS51007"/>
    </source>
</evidence>
<dbReference type="Proteomes" id="UP001189429">
    <property type="component" value="Unassembled WGS sequence"/>
</dbReference>
<keyword evidence="3 10" id="KW-0813">Transport</keyword>
<keyword evidence="10" id="KW-0496">Mitochondrion</keyword>
<protein>
    <recommendedName>
        <fullName evidence="12">Cytochrome c domain-containing protein</fullName>
    </recommendedName>
</protein>
<comment type="subcellular location">
    <subcellularLocation>
        <location evidence="1">Mitochondrion intermembrane space</location>
    </subcellularLocation>
</comment>
<gene>
    <name evidence="13" type="ORF">PCOR1329_LOCUS72899</name>
</gene>
<keyword evidence="14" id="KW-1185">Reference proteome</keyword>
<dbReference type="PRINTS" id="PR00604">
    <property type="entry name" value="CYTCHRMECIAB"/>
</dbReference>
<evidence type="ECO:0000256" key="10">
    <source>
        <dbReference type="RuleBase" id="RU004427"/>
    </source>
</evidence>
<evidence type="ECO:0000256" key="4">
    <source>
        <dbReference type="ARBA" id="ARBA00022617"/>
    </source>
</evidence>
<keyword evidence="10" id="KW-0679">Respiratory chain</keyword>
<feature type="region of interest" description="Disordered" evidence="11">
    <location>
        <begin position="1"/>
        <end position="34"/>
    </location>
</feature>
<dbReference type="InterPro" id="IPR009056">
    <property type="entry name" value="Cyt_c-like_dom"/>
</dbReference>
<dbReference type="Pfam" id="PF00034">
    <property type="entry name" value="Cytochrom_C"/>
    <property type="match status" value="1"/>
</dbReference>
<comment type="PTM">
    <text evidence="10">Binds 1 heme group per subunit.</text>
</comment>
<comment type="function">
    <text evidence="10">Electron carrier protein. The oxidized form of the cytochrome c heme group can accept an electron from the heme group of the cytochrome c1 subunit of cytochrome reductase. Cytochrome c then transfers this electron to the cytochrome oxidase complex, the final protein carrier in the mitochondrial electron-transport chain.</text>
</comment>
<evidence type="ECO:0000256" key="3">
    <source>
        <dbReference type="ARBA" id="ARBA00022448"/>
    </source>
</evidence>
<evidence type="ECO:0000313" key="13">
    <source>
        <dbReference type="EMBL" id="CAK0893632.1"/>
    </source>
</evidence>
<reference evidence="13" key="1">
    <citation type="submission" date="2023-10" db="EMBL/GenBank/DDBJ databases">
        <authorList>
            <person name="Chen Y."/>
            <person name="Shah S."/>
            <person name="Dougan E. K."/>
            <person name="Thang M."/>
            <person name="Chan C."/>
        </authorList>
    </citation>
    <scope>NUCLEOTIDE SEQUENCE [LARGE SCALE GENOMIC DNA]</scope>
</reference>
<evidence type="ECO:0000256" key="7">
    <source>
        <dbReference type="ARBA" id="ARBA00023004"/>
    </source>
</evidence>
<dbReference type="InterPro" id="IPR002327">
    <property type="entry name" value="Cyt_c_1A/1B"/>
</dbReference>
<keyword evidence="4 8" id="KW-0349">Heme</keyword>
<name>A0ABN9X4J7_9DINO</name>
<evidence type="ECO:0000256" key="11">
    <source>
        <dbReference type="SAM" id="MobiDB-lite"/>
    </source>
</evidence>
<proteinExistence type="inferred from homology"/>
<dbReference type="PANTHER" id="PTHR11961">
    <property type="entry name" value="CYTOCHROME C"/>
    <property type="match status" value="1"/>
</dbReference>
<evidence type="ECO:0000256" key="9">
    <source>
        <dbReference type="RuleBase" id="RU004426"/>
    </source>
</evidence>
<accession>A0ABN9X4J7</accession>
<evidence type="ECO:0000256" key="6">
    <source>
        <dbReference type="ARBA" id="ARBA00022982"/>
    </source>
</evidence>
<evidence type="ECO:0000256" key="1">
    <source>
        <dbReference type="ARBA" id="ARBA00004569"/>
    </source>
</evidence>
<evidence type="ECO:0000313" key="14">
    <source>
        <dbReference type="Proteomes" id="UP001189429"/>
    </source>
</evidence>
<organism evidence="13 14">
    <name type="scientific">Prorocentrum cordatum</name>
    <dbReference type="NCBI Taxonomy" id="2364126"/>
    <lineage>
        <taxon>Eukaryota</taxon>
        <taxon>Sar</taxon>
        <taxon>Alveolata</taxon>
        <taxon>Dinophyceae</taxon>
        <taxon>Prorocentrales</taxon>
        <taxon>Prorocentraceae</taxon>
        <taxon>Prorocentrum</taxon>
    </lineage>
</organism>
<dbReference type="PROSITE" id="PS51007">
    <property type="entry name" value="CYTC"/>
    <property type="match status" value="1"/>
</dbReference>
<sequence length="152" mass="16513">MFIRSCFGSGHLESGPSGASAYRPEATRGTPRGRQAAVMPMAEPDVEVPEGEVKKGAKLFKAKCAQCHTIEKGGNAKQGPPLWGVFGRQSGTLEGFAYSEANKNSGIIWSHKHMYEYLVNPKKYIPGTKMVFAGIKKEKERADLIAYMATCG</sequence>
<comment type="similarity">
    <text evidence="2 9">Belongs to the cytochrome c family.</text>
</comment>
<dbReference type="InterPro" id="IPR036909">
    <property type="entry name" value="Cyt_c-like_dom_sf"/>
</dbReference>
<keyword evidence="7 8" id="KW-0408">Iron</keyword>